<evidence type="ECO:0000313" key="1">
    <source>
        <dbReference type="EMBL" id="GGB77649.1"/>
    </source>
</evidence>
<gene>
    <name evidence="1" type="ORF">GCM10011607_42250</name>
</gene>
<dbReference type="SUPFAM" id="SSF51556">
    <property type="entry name" value="Metallo-dependent hydrolases"/>
    <property type="match status" value="1"/>
</dbReference>
<name>A0ABQ1JXN0_9GAMM</name>
<protein>
    <recommendedName>
        <fullName evidence="3">Hydrolase TatD</fullName>
    </recommendedName>
</protein>
<reference evidence="2" key="1">
    <citation type="journal article" date="2019" name="Int. J. Syst. Evol. Microbiol.">
        <title>The Global Catalogue of Microorganisms (GCM) 10K type strain sequencing project: providing services to taxonomists for standard genome sequencing and annotation.</title>
        <authorList>
            <consortium name="The Broad Institute Genomics Platform"/>
            <consortium name="The Broad Institute Genome Sequencing Center for Infectious Disease"/>
            <person name="Wu L."/>
            <person name="Ma J."/>
        </authorList>
    </citation>
    <scope>NUCLEOTIDE SEQUENCE [LARGE SCALE GENOMIC DNA]</scope>
    <source>
        <strain evidence="2">CGMCC 1.15339</strain>
    </source>
</reference>
<evidence type="ECO:0000313" key="2">
    <source>
        <dbReference type="Proteomes" id="UP000617555"/>
    </source>
</evidence>
<accession>A0ABQ1JXN0</accession>
<dbReference type="InterPro" id="IPR001130">
    <property type="entry name" value="TatD-like"/>
</dbReference>
<organism evidence="1 2">
    <name type="scientific">Shewanella inventionis</name>
    <dbReference type="NCBI Taxonomy" id="1738770"/>
    <lineage>
        <taxon>Bacteria</taxon>
        <taxon>Pseudomonadati</taxon>
        <taxon>Pseudomonadota</taxon>
        <taxon>Gammaproteobacteria</taxon>
        <taxon>Alteromonadales</taxon>
        <taxon>Shewanellaceae</taxon>
        <taxon>Shewanella</taxon>
    </lineage>
</organism>
<dbReference type="InterPro" id="IPR032466">
    <property type="entry name" value="Metal_Hydrolase"/>
</dbReference>
<dbReference type="Pfam" id="PF01026">
    <property type="entry name" value="TatD_DNase"/>
    <property type="match status" value="1"/>
</dbReference>
<keyword evidence="2" id="KW-1185">Reference proteome</keyword>
<dbReference type="EMBL" id="BMII01000078">
    <property type="protein sequence ID" value="GGB77649.1"/>
    <property type="molecule type" value="Genomic_DNA"/>
</dbReference>
<proteinExistence type="predicted"/>
<comment type="caution">
    <text evidence="1">The sequence shown here is derived from an EMBL/GenBank/DDBJ whole genome shotgun (WGS) entry which is preliminary data.</text>
</comment>
<sequence length="99" mass="11119">MIDFHCHLDLYPKAKEVYAESLRRNAFTWLVTTSPKAFRATSSVLGRHETVLISPGLHPEIVSERFEELDLLTAQIDDVIAVGEIGEVELNPENKKEAA</sequence>
<evidence type="ECO:0008006" key="3">
    <source>
        <dbReference type="Google" id="ProtNLM"/>
    </source>
</evidence>
<dbReference type="Proteomes" id="UP000617555">
    <property type="component" value="Unassembled WGS sequence"/>
</dbReference>
<dbReference type="Gene3D" id="3.20.20.140">
    <property type="entry name" value="Metal-dependent hydrolases"/>
    <property type="match status" value="1"/>
</dbReference>